<dbReference type="PhylomeDB" id="A7TKM2"/>
<evidence type="ECO:0000256" key="2">
    <source>
        <dbReference type="ARBA" id="ARBA00022448"/>
    </source>
</evidence>
<evidence type="ECO:0000256" key="4">
    <source>
        <dbReference type="ARBA" id="ARBA00022824"/>
    </source>
</evidence>
<dbReference type="GO" id="GO:0006614">
    <property type="term" value="P:SRP-dependent cotranslational protein targeting to membrane"/>
    <property type="evidence" value="ECO:0007669"/>
    <property type="project" value="EnsemblFungi"/>
</dbReference>
<dbReference type="OMA" id="ETWPFFL"/>
<dbReference type="OrthoDB" id="1734229at2759"/>
<dbReference type="InterPro" id="IPR004179">
    <property type="entry name" value="Sec63-dom"/>
</dbReference>
<evidence type="ECO:0000256" key="5">
    <source>
        <dbReference type="ARBA" id="ARBA00022927"/>
    </source>
</evidence>
<keyword evidence="6 10" id="KW-1133">Transmembrane helix</keyword>
<keyword evidence="8" id="KW-0143">Chaperone</keyword>
<dbReference type="Pfam" id="PF00226">
    <property type="entry name" value="DnaJ"/>
    <property type="match status" value="1"/>
</dbReference>
<reference evidence="12 13" key="1">
    <citation type="journal article" date="2007" name="Proc. Natl. Acad. Sci. U.S.A.">
        <title>Independent sorting-out of thousands of duplicated gene pairs in two yeast species descended from a whole-genome duplication.</title>
        <authorList>
            <person name="Scannell D.R."/>
            <person name="Frank A.C."/>
            <person name="Conant G.C."/>
            <person name="Byrne K.P."/>
            <person name="Woolfit M."/>
            <person name="Wolfe K.H."/>
        </authorList>
    </citation>
    <scope>NUCLEOTIDE SEQUENCE [LARGE SCALE GENOMIC DNA]</scope>
    <source>
        <strain evidence="13">ATCC 22028 / DSM 70294 / BCRC 21397 / CBS 2163 / NBRC 10782 / NRRL Y-8283 / UCD 57-17</strain>
    </source>
</reference>
<dbReference type="SMART" id="SM00973">
    <property type="entry name" value="Sec63"/>
    <property type="match status" value="1"/>
</dbReference>
<dbReference type="CDD" id="cd06257">
    <property type="entry name" value="DnaJ"/>
    <property type="match status" value="1"/>
</dbReference>
<dbReference type="SUPFAM" id="SSF46565">
    <property type="entry name" value="Chaperone J-domain"/>
    <property type="match status" value="1"/>
</dbReference>
<feature type="transmembrane region" description="Helical" evidence="10">
    <location>
        <begin position="83"/>
        <end position="105"/>
    </location>
</feature>
<evidence type="ECO:0000259" key="11">
    <source>
        <dbReference type="PROSITE" id="PS50076"/>
    </source>
</evidence>
<dbReference type="InterPro" id="IPR018253">
    <property type="entry name" value="DnaJ_domain_CS"/>
</dbReference>
<protein>
    <recommendedName>
        <fullName evidence="11">J domain-containing protein</fullName>
    </recommendedName>
</protein>
<dbReference type="GO" id="GO:0031204">
    <property type="term" value="P:post-translational protein targeting to membrane, translocation"/>
    <property type="evidence" value="ECO:0007669"/>
    <property type="project" value="EnsemblFungi"/>
</dbReference>
<dbReference type="SUPFAM" id="SSF81296">
    <property type="entry name" value="E set domains"/>
    <property type="match status" value="1"/>
</dbReference>
<dbReference type="FunFam" id="1.10.287.110:FF:000114">
    <property type="entry name" value="SEC63 isoform 5"/>
    <property type="match status" value="1"/>
</dbReference>
<keyword evidence="4" id="KW-0256">Endoplasmic reticulum</keyword>
<gene>
    <name evidence="12" type="ORF">Kpol_1072p4</name>
</gene>
<dbReference type="GO" id="GO:0031207">
    <property type="term" value="C:Sec62/Sec63 complex"/>
    <property type="evidence" value="ECO:0007669"/>
    <property type="project" value="EnsemblFungi"/>
</dbReference>
<keyword evidence="13" id="KW-1185">Reference proteome</keyword>
<evidence type="ECO:0000256" key="9">
    <source>
        <dbReference type="SAM" id="MobiDB-lite"/>
    </source>
</evidence>
<dbReference type="FunCoup" id="A7TKM2">
    <property type="interactions" value="502"/>
</dbReference>
<keyword evidence="3 10" id="KW-0812">Transmembrane</keyword>
<feature type="domain" description="J" evidence="11">
    <location>
        <begin position="120"/>
        <end position="191"/>
    </location>
</feature>
<dbReference type="Proteomes" id="UP000000267">
    <property type="component" value="Unassembled WGS sequence"/>
</dbReference>
<evidence type="ECO:0000256" key="8">
    <source>
        <dbReference type="ARBA" id="ARBA00023186"/>
    </source>
</evidence>
<dbReference type="GO" id="GO:0046967">
    <property type="term" value="P:cytosol to endoplasmic reticulum transport"/>
    <property type="evidence" value="ECO:0007669"/>
    <property type="project" value="EnsemblFungi"/>
</dbReference>
<dbReference type="PROSITE" id="PS00636">
    <property type="entry name" value="DNAJ_1"/>
    <property type="match status" value="1"/>
</dbReference>
<dbReference type="PROSITE" id="PS50076">
    <property type="entry name" value="DNAJ_2"/>
    <property type="match status" value="1"/>
</dbReference>
<dbReference type="PANTHER" id="PTHR24075:SF0">
    <property type="entry name" value="TRANSLOCATION PROTEIN SEC63 HOMOLOG"/>
    <property type="match status" value="1"/>
</dbReference>
<evidence type="ECO:0000313" key="13">
    <source>
        <dbReference type="Proteomes" id="UP000000267"/>
    </source>
</evidence>
<keyword evidence="2" id="KW-0813">Transport</keyword>
<dbReference type="GO" id="GO:0008320">
    <property type="term" value="F:protein transmembrane transporter activity"/>
    <property type="evidence" value="ECO:0007669"/>
    <property type="project" value="EnsemblFungi"/>
</dbReference>
<dbReference type="InterPro" id="IPR001623">
    <property type="entry name" value="DnaJ_domain"/>
</dbReference>
<dbReference type="GeneID" id="5545334"/>
<dbReference type="KEGG" id="vpo:Kpol_1072p4"/>
<keyword evidence="5" id="KW-0653">Protein transport</keyword>
<sequence length="661" mass="76224">MPQNYDYDEGSETWPFFVLTMVLAVLLPMTFIQLKKLFRNKSDEEIELEKVNKTDKLSSISDLLTNKKINKFRSKFESKTSNLFNWTNLFICVGWLVVAMLVQVISNNDKIREAAIGSFDPYDLLGVSVTASDKEIKSAYRKLSLKFHPDKVAKDITEEEKNSLEEMYVQISKAYEALTDELVKQNYLMYGHPDGPQSQTHGIALPSFLVNGLVTPIVVIFYVLVLSLVLPYLVSKWWSKTQSYTRKGIHIKTASHFVDRMINYKPSEIVTVDLIIEWLSHAEEFKLLFPSLNSSDFKRLLYSHINRTSVKDSEEDIKFRIVAKCHRLLNGLLDIACGFRNLEIAMASLDTFKCIVQAIPNTEYSEILQLPHVDKEHFIDNSEGIHTLGKLFTYSDEKIGKILGVKDEQQLKETLSVASHLPILKVIRAEFKVPGEKFVVTSSVPHLNLKLLVRSAKHKYIPIDKFTDELLAEEEDFESQRDPFAMVLEQPLLPYSYAPYFPTKRVNNWYCLVSLQKDNKIIQTPVPVERLSFRNLDKDLDKRLIKELDDKNFDPSEWEIGTFKVPLGQPAPKEKGDAYFRIVLKSTDYFGSDLDFTVEMKVRDPVEEKVEEVYSEEDEDEDSEDSEDEDESDEEDESDSDYTDIDTDTEDEDEDESNEKK</sequence>
<dbReference type="AlphaFoldDB" id="A7TKM2"/>
<evidence type="ECO:0000256" key="10">
    <source>
        <dbReference type="SAM" id="Phobius"/>
    </source>
</evidence>
<feature type="region of interest" description="Disordered" evidence="9">
    <location>
        <begin position="605"/>
        <end position="661"/>
    </location>
</feature>
<evidence type="ECO:0000256" key="6">
    <source>
        <dbReference type="ARBA" id="ARBA00022989"/>
    </source>
</evidence>
<feature type="transmembrane region" description="Helical" evidence="10">
    <location>
        <begin position="213"/>
        <end position="234"/>
    </location>
</feature>
<feature type="compositionally biased region" description="Acidic residues" evidence="9">
    <location>
        <begin position="613"/>
        <end position="661"/>
    </location>
</feature>
<proteinExistence type="predicted"/>
<dbReference type="Gene3D" id="2.60.40.150">
    <property type="entry name" value="C2 domain"/>
    <property type="match status" value="1"/>
</dbReference>
<dbReference type="GO" id="GO:0003723">
    <property type="term" value="F:RNA binding"/>
    <property type="evidence" value="ECO:0007669"/>
    <property type="project" value="TreeGrafter"/>
</dbReference>
<dbReference type="InParanoid" id="A7TKM2"/>
<dbReference type="PANTHER" id="PTHR24075">
    <property type="entry name" value="SEC63 DOMAIN-CONTAINING"/>
    <property type="match status" value="1"/>
</dbReference>
<evidence type="ECO:0000313" key="12">
    <source>
        <dbReference type="EMBL" id="EDO17134.1"/>
    </source>
</evidence>
<dbReference type="SMART" id="SM00271">
    <property type="entry name" value="DnaJ"/>
    <property type="match status" value="1"/>
</dbReference>
<dbReference type="STRING" id="436907.A7TKM2"/>
<dbReference type="Gene3D" id="1.10.287.110">
    <property type="entry name" value="DnaJ domain"/>
    <property type="match status" value="1"/>
</dbReference>
<dbReference type="PRINTS" id="PR00625">
    <property type="entry name" value="JDOMAIN"/>
</dbReference>
<dbReference type="eggNOG" id="KOG0721">
    <property type="taxonomic scope" value="Eukaryota"/>
</dbReference>
<dbReference type="HOGENOM" id="CLU_014210_0_0_1"/>
<evidence type="ECO:0000256" key="7">
    <source>
        <dbReference type="ARBA" id="ARBA00023136"/>
    </source>
</evidence>
<name>A7TKM2_VANPO</name>
<accession>A7TKM2</accession>
<dbReference type="InterPro" id="IPR014756">
    <property type="entry name" value="Ig_E-set"/>
</dbReference>
<evidence type="ECO:0000256" key="1">
    <source>
        <dbReference type="ARBA" id="ARBA00004477"/>
    </source>
</evidence>
<keyword evidence="7 10" id="KW-0472">Membrane</keyword>
<dbReference type="RefSeq" id="XP_001644992.1">
    <property type="nucleotide sequence ID" value="XM_001644942.1"/>
</dbReference>
<evidence type="ECO:0000256" key="3">
    <source>
        <dbReference type="ARBA" id="ARBA00022692"/>
    </source>
</evidence>
<dbReference type="GO" id="GO:0071256">
    <property type="term" value="C:translocon complex"/>
    <property type="evidence" value="ECO:0007669"/>
    <property type="project" value="EnsemblFungi"/>
</dbReference>
<dbReference type="EMBL" id="DS480409">
    <property type="protein sequence ID" value="EDO17134.1"/>
    <property type="molecule type" value="Genomic_DNA"/>
</dbReference>
<dbReference type="InterPro" id="IPR035892">
    <property type="entry name" value="C2_domain_sf"/>
</dbReference>
<dbReference type="InterPro" id="IPR036869">
    <property type="entry name" value="J_dom_sf"/>
</dbReference>
<dbReference type="SUPFAM" id="SSF158702">
    <property type="entry name" value="Sec63 N-terminal domain-like"/>
    <property type="match status" value="1"/>
</dbReference>
<organism evidence="13">
    <name type="scientific">Vanderwaltozyma polyspora (strain ATCC 22028 / DSM 70294 / BCRC 21397 / CBS 2163 / NBRC 10782 / NRRL Y-8283 / UCD 57-17)</name>
    <name type="common">Kluyveromyces polysporus</name>
    <dbReference type="NCBI Taxonomy" id="436907"/>
    <lineage>
        <taxon>Eukaryota</taxon>
        <taxon>Fungi</taxon>
        <taxon>Dikarya</taxon>
        <taxon>Ascomycota</taxon>
        <taxon>Saccharomycotina</taxon>
        <taxon>Saccharomycetes</taxon>
        <taxon>Saccharomycetales</taxon>
        <taxon>Saccharomycetaceae</taxon>
        <taxon>Vanderwaltozyma</taxon>
    </lineage>
</organism>
<feature type="transmembrane region" description="Helical" evidence="10">
    <location>
        <begin position="14"/>
        <end position="32"/>
    </location>
</feature>
<comment type="subcellular location">
    <subcellularLocation>
        <location evidence="1">Endoplasmic reticulum membrane</location>
        <topology evidence="1">Multi-pass membrane protein</topology>
    </subcellularLocation>
</comment>